<protein>
    <recommendedName>
        <fullName evidence="5">EcxA zinc-binding domain-containing protein</fullName>
    </recommendedName>
</protein>
<dbReference type="Pfam" id="PF17162">
    <property type="entry name" value="DUF5118"/>
    <property type="match status" value="1"/>
</dbReference>
<feature type="domain" description="EcxA zinc-binding" evidence="1">
    <location>
        <begin position="403"/>
        <end position="705"/>
    </location>
</feature>
<evidence type="ECO:0000259" key="2">
    <source>
        <dbReference type="Pfam" id="PF17148"/>
    </source>
</evidence>
<dbReference type="SUPFAM" id="SSF55486">
    <property type="entry name" value="Metalloproteases ('zincins'), catalytic domain"/>
    <property type="match status" value="1"/>
</dbReference>
<dbReference type="Gene3D" id="3.40.390.10">
    <property type="entry name" value="Collagenase (Catalytic Domain)"/>
    <property type="match status" value="1"/>
</dbReference>
<name>A0A381NCD5_9ZZZZ</name>
<evidence type="ECO:0000259" key="3">
    <source>
        <dbReference type="Pfam" id="PF17162"/>
    </source>
</evidence>
<dbReference type="PANTHER" id="PTHR38478:SF1">
    <property type="entry name" value="ZINC DEPENDENT METALLOPROTEASE DOMAIN LIPOPROTEIN"/>
    <property type="match status" value="1"/>
</dbReference>
<accession>A0A381NCD5</accession>
<proteinExistence type="predicted"/>
<dbReference type="InterPro" id="IPR032534">
    <property type="entry name" value="EcxA_zinc-bd"/>
</dbReference>
<evidence type="ECO:0000313" key="4">
    <source>
        <dbReference type="EMBL" id="SUZ52109.1"/>
    </source>
</evidence>
<dbReference type="AlphaFoldDB" id="A0A381NCD5"/>
<feature type="domain" description="DUF5118" evidence="3">
    <location>
        <begin position="24"/>
        <end position="71"/>
    </location>
</feature>
<sequence length="778" mass="89534">MKNLISIISALFLVSSLSAQKNNKTIDSLTKGMKLTEGVINAYTNDDNKMYFEINKDLLNVEILVVTRLAQIPSGYSAYINAGSKTSEQVIEFQKKNNSINIRQLSFNNVANQEDPINQSVIENNFPPILASFEIKNSGVNSFLIDVSNYFLNDSPGFNIINSRIKEQYKIGNVDKKRSSIDSARSFPENIEILNTLTFDTKKPPKENKTKTFSFQVNHSFILLPEDRMKIRYYDERVGWFTVNKIDYSSEALKSDSYKLIRRWRLEPKNEEAYLNGELVEPKKQIVYYLDPATPIKWRPYFKKGIEDWNSVFEKAGFKNAIVAKEPPSIEEDPDFSPEDIRYSTVRYVASTTRNATGPSVSDPRTGEILESDIIWYHNHLRSYRNRYLLETGAANPKARTLNTPKEEIGEMMRMVISHEIGHALGLPHNMKASSAYPVDSLRSGKFTQKMGIAATIMDYARYNYIAQPGDKNIRFVRQLGPYDDYSIEWGYRYFPGKNLLQEKEILTKYVDQKSLNPIYMFGSSRGDPNTQTENIGDDPIKASTYGLKNLKIVANNFMDWIHEPNKDYSDLNEIYDELLGVYSRYIFHVIGIVGGINQTLHNTNQDNIFTYVNVDKAYQMEALSFLDLELWKTPNWLRNKKIISQINNLDGLYKIEKIQERAINSLLSNYRLNKMLSASKTIEGNALEFDNLIDMLFESIIDKIAPTDQFSRNLQISFTKKINTLIEEDDLEGVIKSKALSVKRKINKLSERKSRSSSKDIIKDHYSYLNFITTEDD</sequence>
<evidence type="ECO:0000259" key="1">
    <source>
        <dbReference type="Pfam" id="PF16313"/>
    </source>
</evidence>
<dbReference type="Pfam" id="PF17148">
    <property type="entry name" value="DUF5117"/>
    <property type="match status" value="1"/>
</dbReference>
<dbReference type="Pfam" id="PF16313">
    <property type="entry name" value="DUF4953"/>
    <property type="match status" value="1"/>
</dbReference>
<dbReference type="InterPro" id="IPR033413">
    <property type="entry name" value="DUF5117"/>
</dbReference>
<dbReference type="CDD" id="cd04276">
    <property type="entry name" value="ZnMc_MMP_like_2"/>
    <property type="match status" value="1"/>
</dbReference>
<gene>
    <name evidence="4" type="ORF">METZ01_LOCUS4963</name>
</gene>
<dbReference type="InterPro" id="IPR024079">
    <property type="entry name" value="MetalloPept_cat_dom_sf"/>
</dbReference>
<dbReference type="GO" id="GO:0008237">
    <property type="term" value="F:metallopeptidase activity"/>
    <property type="evidence" value="ECO:0007669"/>
    <property type="project" value="InterPro"/>
</dbReference>
<evidence type="ECO:0008006" key="5">
    <source>
        <dbReference type="Google" id="ProtNLM"/>
    </source>
</evidence>
<dbReference type="PANTHER" id="PTHR38478">
    <property type="entry name" value="PEPTIDASE M1A AND M12B"/>
    <property type="match status" value="1"/>
</dbReference>
<feature type="domain" description="DUF5117" evidence="2">
    <location>
        <begin position="83"/>
        <end position="269"/>
    </location>
</feature>
<reference evidence="4" key="1">
    <citation type="submission" date="2018-05" db="EMBL/GenBank/DDBJ databases">
        <authorList>
            <person name="Lanie J.A."/>
            <person name="Ng W.-L."/>
            <person name="Kazmierczak K.M."/>
            <person name="Andrzejewski T.M."/>
            <person name="Davidsen T.M."/>
            <person name="Wayne K.J."/>
            <person name="Tettelin H."/>
            <person name="Glass J.I."/>
            <person name="Rusch D."/>
            <person name="Podicherti R."/>
            <person name="Tsui H.-C.T."/>
            <person name="Winkler M.E."/>
        </authorList>
    </citation>
    <scope>NUCLEOTIDE SEQUENCE</scope>
</reference>
<dbReference type="EMBL" id="UINC01000256">
    <property type="protein sequence ID" value="SUZ52109.1"/>
    <property type="molecule type" value="Genomic_DNA"/>
</dbReference>
<organism evidence="4">
    <name type="scientific">marine metagenome</name>
    <dbReference type="NCBI Taxonomy" id="408172"/>
    <lineage>
        <taxon>unclassified sequences</taxon>
        <taxon>metagenomes</taxon>
        <taxon>ecological metagenomes</taxon>
    </lineage>
</organism>
<dbReference type="InterPro" id="IPR034032">
    <property type="entry name" value="Zn_MMP-like_bac"/>
</dbReference>
<dbReference type="InterPro" id="IPR033428">
    <property type="entry name" value="DUF5118"/>
</dbReference>